<dbReference type="GO" id="GO:0005524">
    <property type="term" value="F:ATP binding"/>
    <property type="evidence" value="ECO:0007669"/>
    <property type="project" value="InterPro"/>
</dbReference>
<organism evidence="8 9">
    <name type="scientific">Stentor coeruleus</name>
    <dbReference type="NCBI Taxonomy" id="5963"/>
    <lineage>
        <taxon>Eukaryota</taxon>
        <taxon>Sar</taxon>
        <taxon>Alveolata</taxon>
        <taxon>Ciliophora</taxon>
        <taxon>Postciliodesmatophora</taxon>
        <taxon>Heterotrichea</taxon>
        <taxon>Heterotrichida</taxon>
        <taxon>Stentoridae</taxon>
        <taxon>Stentor</taxon>
    </lineage>
</organism>
<feature type="domain" description="RZ-type" evidence="7">
    <location>
        <begin position="1857"/>
        <end position="1932"/>
    </location>
</feature>
<dbReference type="GO" id="GO:0016887">
    <property type="term" value="F:ATP hydrolysis activity"/>
    <property type="evidence" value="ECO:0007669"/>
    <property type="project" value="InterPro"/>
</dbReference>
<comment type="subcellular location">
    <subcellularLocation>
        <location evidence="1">Cytoplasm</location>
    </subcellularLocation>
</comment>
<proteinExistence type="predicted"/>
<dbReference type="GO" id="GO:0004842">
    <property type="term" value="F:ubiquitin-protein transferase activity"/>
    <property type="evidence" value="ECO:0007669"/>
    <property type="project" value="InterPro"/>
</dbReference>
<dbReference type="SUPFAM" id="SSF52540">
    <property type="entry name" value="P-loop containing nucleoside triphosphate hydrolases"/>
    <property type="match status" value="2"/>
</dbReference>
<accession>A0A1R2CGT4</accession>
<dbReference type="GO" id="GO:0008270">
    <property type="term" value="F:zinc ion binding"/>
    <property type="evidence" value="ECO:0007669"/>
    <property type="project" value="UniProtKB-KW"/>
</dbReference>
<dbReference type="InterPro" id="IPR046439">
    <property type="entry name" value="ZF_RZ_dom"/>
</dbReference>
<keyword evidence="3" id="KW-0479">Metal-binding</keyword>
<evidence type="ECO:0000256" key="2">
    <source>
        <dbReference type="ARBA" id="ARBA00022490"/>
    </source>
</evidence>
<evidence type="ECO:0000256" key="6">
    <source>
        <dbReference type="ARBA" id="ARBA00022859"/>
    </source>
</evidence>
<keyword evidence="6" id="KW-0391">Immunity</keyword>
<dbReference type="Gene3D" id="3.40.50.300">
    <property type="entry name" value="P-loop containing nucleotide triphosphate hydrolases"/>
    <property type="match status" value="2"/>
</dbReference>
<dbReference type="InterPro" id="IPR003593">
    <property type="entry name" value="AAA+_ATPase"/>
</dbReference>
<protein>
    <recommendedName>
        <fullName evidence="7">RZ-type domain-containing protein</fullName>
    </recommendedName>
</protein>
<keyword evidence="4" id="KW-0863">Zinc-finger</keyword>
<reference evidence="8 9" key="1">
    <citation type="submission" date="2016-11" db="EMBL/GenBank/DDBJ databases">
        <title>The macronuclear genome of Stentor coeruleus: a giant cell with tiny introns.</title>
        <authorList>
            <person name="Slabodnick M."/>
            <person name="Ruby J.G."/>
            <person name="Reiff S.B."/>
            <person name="Swart E.C."/>
            <person name="Gosai S."/>
            <person name="Prabakaran S."/>
            <person name="Witkowska E."/>
            <person name="Larue G.E."/>
            <person name="Fisher S."/>
            <person name="Freeman R.M."/>
            <person name="Gunawardena J."/>
            <person name="Chu W."/>
            <person name="Stover N.A."/>
            <person name="Gregory B.D."/>
            <person name="Nowacki M."/>
            <person name="Derisi J."/>
            <person name="Roy S.W."/>
            <person name="Marshall W.F."/>
            <person name="Sood P."/>
        </authorList>
    </citation>
    <scope>NUCLEOTIDE SEQUENCE [LARGE SCALE GENOMIC DNA]</scope>
    <source>
        <strain evidence="8">WM001</strain>
    </source>
</reference>
<name>A0A1R2CGT4_9CILI</name>
<dbReference type="InterPro" id="IPR031248">
    <property type="entry name" value="RNF213"/>
</dbReference>
<evidence type="ECO:0000256" key="3">
    <source>
        <dbReference type="ARBA" id="ARBA00022723"/>
    </source>
</evidence>
<evidence type="ECO:0000256" key="5">
    <source>
        <dbReference type="ARBA" id="ARBA00022833"/>
    </source>
</evidence>
<dbReference type="OrthoDB" id="313566at2759"/>
<gene>
    <name evidence="8" type="ORF">SteCoe_9902</name>
</gene>
<evidence type="ECO:0000256" key="4">
    <source>
        <dbReference type="ARBA" id="ARBA00022771"/>
    </source>
</evidence>
<sequence length="2567" mass="301074">MQLLIYLKPEHVPAPIKDLYATQKTIENKIRAIDKANKYNFEDYLSFDSQKLIKELLSFLDKPLTPKNQVENYSISPDNFVKMCLIIVKAFSGIPVIIMGETGCGKTSLIRFMVTKILDEHLELVNVHSGTTYENIKEITFKYIEEGRKTPDKRFWVFFDEFNTSDCIGVISNLMVDRKFEGKEIPSNVYFLAACNPYRLKSTKFEMREDLGLQKGLKYRQVSSGLMHIVKPLPYKILEFVSDFGSLKNSELHKYTVLILNNMINNQIASKYSKLICSLHEYYSNSEDVSSVSLRDVIRFTKLYNWFNQSIKVRKLQKMKKMSLNFLKENNFEPYNKNDNQELIALVLSLTHCYYLRLPSTDQRDAILDIIGRFINKDINTIKNIIKREQFNIISRFRISDEIAVNDALRENIYAIIPCLMVKIPVFLCGKPGCSKSLSVQLIFSNLQGQASYDDYFQTLPDLYMVFFQGSDTCTSEGIIKVFDKASKKFSEKQLSVVVFDEIGLAEVSKHNPLKVLHSLLENENIKTSFIGISNWRLDASKMNRALYLSRFDPNEKDINETGNMICKSLQVKDMPEYVERISKFYFTVKNSLKDTVFRDFYGLRDFYSVVKMTHEKLKYDKNQDQNYISIIIYALLRNFGGLTDIKEILNQLMKKYLAPFEIQLYNTLYFIKDNLSEKSSRYLMIIAKKELIPVIIRYLIKEYISEYEMITGSNFEAAYEEKNCFNILSNVVKYMEKGLFVLFHNADAIYSSLYDLFNQNFTKFKDRRYCRVGLGSHLNPRCLVNENFKAIVFVEDSKEKLQFFDPPFLNRFEKHHITVDTLITKKHKNIAKIVEDWLNKLMTVNLKIISTPKKVLIPIYNRDFLLHLAYINSKEIKDKDLNAEICIDYIIKSSTVELLILSDICSHEESTKASIKKKWQNFHIGFESQLDNIMNTPKNKLVVITYDTINIEQNINEELKNKIYFQKVKHFKIEQEFKMDLDIFNKSDKSLYLLEINYEYDDKIWEDIFWIIDGFKMRDPNKALKPIIIIVRLMRYSEKILPGVLPTGWDIVMYDDLLKRRFEYNDRFVNKTDCEILKLLFTKEKIEENYEALLIESFKELNFDRYSDKETDAYIKNSIEVITGDDVRRNFLTCKIFSIIEKSYEMKIWINKLFFSTTHNEKLLTAHDIIENYVKSIFVKEQASLLNWIERKNTMESFTNIKDGMYEYWINIFNKLTFAPVKNNSMPIKRIKNLKTPFILDAFNKLDELFKAAILNNQEYDLIYILSMQGLSKTILSNQNRLINANNTANIEKCIILDIAKILLSKDSINIFLSKFAKFFLSLNNAGNELSSQLACLLENKAFFKNLCNIFMIGINLGAINKNDIKINQEEKICGIIYKICISMAPFPDNIKKLGGPDKYYDNLKKISNSIYSLNNFEHAKNDSALIIDFWMTIYELKLDLSDINTFVKHIENDNIASDNFIRRFLNKLITIKTQEINNIKSKYCSWIIQKSPNFIDIIINEINTSELWKCSGIIFKELMIKLEIVNTLEIHNMIPDEYFTSNPYANKIDIGIQNNLNSFFSVLLSDFIGHDLKQFIMSLTETNFNQIKEELLILKNKRPLTQLIYQTFLRILIEDFTYNANQPNQSFKNNFIQNLLATINEDLVYRVHFLKCLKTKKYINDKEALKNQIESFFEIKNESFKLEVNPMVIKSRVYYEKYLKLELYSHESGDFDINQCLPSDDPYDILGFLLYFLNNAYFNHRFNKSNENIKRWVDLYEQQINQRVGFETTQLIKSFINNFPKGSPFYLDKDDEISLVLQKMNYCFILCIIFSLKNNFDPLVSIFFNHQTRALDPDLLKNSFCVGTEMNSLYHHLKYYKENFESLKSATFMARYSKGGFNKCSCGFMYIIQNCGGPVLVGKCQNCKLDIGGTGHKWIERPGHENLSNEEAMAYIDNSISKTFEFPGLKLTTLTCDTSIRNMKKCDSFNILRLIVSVIISSSSIIFTDKMHAYQTNLKNNLRNFTNEQCLKLPDELNFYYSQLKPDPIWLMSILSELPDLMIENSQKIPINKDIRNAFEANFERMITSKIKEDRITDYKKKSNSEISKIQKYIIEIEQVDPTFGPLFRMKMDPSENDMRAQLQSIENKQQYTILTYFLSNYENILSLKYLYPIIKLSNHMLKCYDQNYTRSEAHRITIKELITNDNKLKKYFSSFKEAIENIKFPVRYNCFENSEKIDYNEDSSLNWFFIELSQNEGKILAAILQTLAKTQNQFLSMILEEKDQKNDQFIQLSKKQDIIQISKNINELISEFTVINPNYGKGQFIIYNFKGMQDFIIECTCGVKIFNDLDLRFCTYKNEVFLNPEGDILSDFRKSIQQVPLTLENKKLIKRYLKNIVETNYEKVLENIKASLEQIMKKSKNQAGIDNQCIHVFANNINMTSIITLLNEANDLSNFMIVNLVEIYEIVEKMYFKFYKKEIPDKFKKPIRDVVGYKNIIETFYYELNDRPNILPSAKDAKNALMRLMSRNLLKIEDEEKSIGLEIINYSLWSELNCEKIGDAGLPFPQTLKFKNIYEIYIMFSKTIKELG</sequence>
<dbReference type="Proteomes" id="UP000187209">
    <property type="component" value="Unassembled WGS sequence"/>
</dbReference>
<dbReference type="InterPro" id="IPR003959">
    <property type="entry name" value="ATPase_AAA_core"/>
</dbReference>
<dbReference type="PROSITE" id="PS51981">
    <property type="entry name" value="ZF_RZ"/>
    <property type="match status" value="1"/>
</dbReference>
<keyword evidence="2" id="KW-0963">Cytoplasm</keyword>
<dbReference type="GO" id="GO:0005737">
    <property type="term" value="C:cytoplasm"/>
    <property type="evidence" value="ECO:0007669"/>
    <property type="project" value="UniProtKB-SubCell"/>
</dbReference>
<keyword evidence="5" id="KW-0862">Zinc</keyword>
<dbReference type="Pfam" id="PF20173">
    <property type="entry name" value="ZnF_RZ-type"/>
    <property type="match status" value="1"/>
</dbReference>
<comment type="caution">
    <text evidence="8">The sequence shown here is derived from an EMBL/GenBank/DDBJ whole genome shotgun (WGS) entry which is preliminary data.</text>
</comment>
<dbReference type="Pfam" id="PF00004">
    <property type="entry name" value="AAA"/>
    <property type="match status" value="1"/>
</dbReference>
<dbReference type="EMBL" id="MPUH01000156">
    <property type="protein sequence ID" value="OMJ88238.1"/>
    <property type="molecule type" value="Genomic_DNA"/>
</dbReference>
<dbReference type="PANTHER" id="PTHR22605:SF1">
    <property type="entry name" value="RZ-TYPE DOMAIN-CONTAINING PROTEIN"/>
    <property type="match status" value="1"/>
</dbReference>
<evidence type="ECO:0000313" key="9">
    <source>
        <dbReference type="Proteomes" id="UP000187209"/>
    </source>
</evidence>
<dbReference type="InterPro" id="IPR027417">
    <property type="entry name" value="P-loop_NTPase"/>
</dbReference>
<evidence type="ECO:0000256" key="1">
    <source>
        <dbReference type="ARBA" id="ARBA00004496"/>
    </source>
</evidence>
<dbReference type="SMART" id="SM00382">
    <property type="entry name" value="AAA"/>
    <property type="match status" value="2"/>
</dbReference>
<keyword evidence="9" id="KW-1185">Reference proteome</keyword>
<dbReference type="GO" id="GO:0002376">
    <property type="term" value="P:immune system process"/>
    <property type="evidence" value="ECO:0007669"/>
    <property type="project" value="UniProtKB-KW"/>
</dbReference>
<dbReference type="PANTHER" id="PTHR22605">
    <property type="entry name" value="RZ-TYPE DOMAIN-CONTAINING PROTEIN"/>
    <property type="match status" value="1"/>
</dbReference>
<evidence type="ECO:0000259" key="7">
    <source>
        <dbReference type="PROSITE" id="PS51981"/>
    </source>
</evidence>
<evidence type="ECO:0000313" key="8">
    <source>
        <dbReference type="EMBL" id="OMJ88238.1"/>
    </source>
</evidence>